<dbReference type="SUPFAM" id="SSF47831">
    <property type="entry name" value="Enzyme I of the PEP:sugar phosphotransferase system HPr-binding (sub)domain"/>
    <property type="match status" value="1"/>
</dbReference>
<dbReference type="Gene3D" id="3.20.20.60">
    <property type="entry name" value="Phosphoenolpyruvate-binding domains"/>
    <property type="match status" value="1"/>
</dbReference>
<dbReference type="AlphaFoldDB" id="A0A0K1EE45"/>
<protein>
    <recommendedName>
        <fullName evidence="7 17">Phosphoenolpyruvate-protein phosphotransferase</fullName>
        <ecNumber evidence="6 17">2.7.3.9</ecNumber>
    </recommendedName>
    <alternativeName>
        <fullName evidence="16 17">Phosphotransferase system, enzyme I</fullName>
    </alternativeName>
</protein>
<evidence type="ECO:0000256" key="14">
    <source>
        <dbReference type="ARBA" id="ARBA00022777"/>
    </source>
</evidence>
<dbReference type="InterPro" id="IPR008279">
    <property type="entry name" value="PEP-util_enz_mobile_dom"/>
</dbReference>
<evidence type="ECO:0000256" key="4">
    <source>
        <dbReference type="ARBA" id="ARBA00004496"/>
    </source>
</evidence>
<evidence type="ECO:0000256" key="11">
    <source>
        <dbReference type="ARBA" id="ARBA00022679"/>
    </source>
</evidence>
<evidence type="ECO:0000256" key="12">
    <source>
        <dbReference type="ARBA" id="ARBA00022683"/>
    </source>
</evidence>
<dbReference type="PANTHER" id="PTHR46244">
    <property type="entry name" value="PHOSPHOENOLPYRUVATE-PROTEIN PHOSPHOTRANSFERASE"/>
    <property type="match status" value="1"/>
</dbReference>
<dbReference type="RefSeq" id="WP_050431272.1">
    <property type="nucleotide sequence ID" value="NZ_CP012159.1"/>
</dbReference>
<dbReference type="PRINTS" id="PR01736">
    <property type="entry name" value="PHPHTRNFRASE"/>
</dbReference>
<evidence type="ECO:0000256" key="5">
    <source>
        <dbReference type="ARBA" id="ARBA00007837"/>
    </source>
</evidence>
<evidence type="ECO:0000256" key="20">
    <source>
        <dbReference type="PIRSR" id="PIRSR000732-3"/>
    </source>
</evidence>
<feature type="active site" description="Tele-phosphohistidine intermediate" evidence="18">
    <location>
        <position position="210"/>
    </location>
</feature>
<feature type="binding site" evidence="19">
    <location>
        <begin position="475"/>
        <end position="476"/>
    </location>
    <ligand>
        <name>phosphoenolpyruvate</name>
        <dbReference type="ChEBI" id="CHEBI:58702"/>
    </ligand>
</feature>
<name>A0A0K1EE45_CHOCO</name>
<accession>A0A0K1EE45</accession>
<feature type="binding site" evidence="20">
    <location>
        <position position="452"/>
    </location>
    <ligand>
        <name>Mg(2+)</name>
        <dbReference type="ChEBI" id="CHEBI:18420"/>
    </ligand>
</feature>
<evidence type="ECO:0000256" key="1">
    <source>
        <dbReference type="ARBA" id="ARBA00000683"/>
    </source>
</evidence>
<dbReference type="Gene3D" id="1.10.274.10">
    <property type="entry name" value="PtsI, HPr-binding domain"/>
    <property type="match status" value="1"/>
</dbReference>
<keyword evidence="24" id="KW-0670">Pyruvate</keyword>
<dbReference type="SUPFAM" id="SSF51621">
    <property type="entry name" value="Phosphoenolpyruvate/pyruvate domain"/>
    <property type="match status" value="1"/>
</dbReference>
<evidence type="ECO:0000256" key="3">
    <source>
        <dbReference type="ARBA" id="ARBA00002728"/>
    </source>
</evidence>
<feature type="active site" description="Proton donor" evidence="18">
    <location>
        <position position="523"/>
    </location>
</feature>
<dbReference type="Gene3D" id="3.50.30.10">
    <property type="entry name" value="Phosphohistidine domain"/>
    <property type="match status" value="1"/>
</dbReference>
<dbReference type="GO" id="GO:0008965">
    <property type="term" value="F:phosphoenolpyruvate-protein phosphotransferase activity"/>
    <property type="evidence" value="ECO:0007669"/>
    <property type="project" value="UniProtKB-EC"/>
</dbReference>
<dbReference type="GO" id="GO:0009401">
    <property type="term" value="P:phosphoenolpyruvate-dependent sugar phosphotransferase system"/>
    <property type="evidence" value="ECO:0007669"/>
    <property type="project" value="UniProtKB-KW"/>
</dbReference>
<comment type="catalytic activity">
    <reaction evidence="1 17">
        <text>L-histidyl-[protein] + phosphoenolpyruvate = N(pros)-phospho-L-histidyl-[protein] + pyruvate</text>
        <dbReference type="Rhea" id="RHEA:23880"/>
        <dbReference type="Rhea" id="RHEA-COMP:9745"/>
        <dbReference type="Rhea" id="RHEA-COMP:9746"/>
        <dbReference type="ChEBI" id="CHEBI:15361"/>
        <dbReference type="ChEBI" id="CHEBI:29979"/>
        <dbReference type="ChEBI" id="CHEBI:58702"/>
        <dbReference type="ChEBI" id="CHEBI:64837"/>
        <dbReference type="EC" id="2.7.3.9"/>
    </reaction>
</comment>
<dbReference type="SUPFAM" id="SSF52009">
    <property type="entry name" value="Phosphohistidine domain"/>
    <property type="match status" value="1"/>
</dbReference>
<evidence type="ECO:0000256" key="9">
    <source>
        <dbReference type="ARBA" id="ARBA00022490"/>
    </source>
</evidence>
<evidence type="ECO:0000256" key="2">
    <source>
        <dbReference type="ARBA" id="ARBA00001946"/>
    </source>
</evidence>
<keyword evidence="10 17" id="KW-0762">Sugar transport</keyword>
<dbReference type="Pfam" id="PF02896">
    <property type="entry name" value="PEP-utilizers_C"/>
    <property type="match status" value="1"/>
</dbReference>
<reference evidence="24 25" key="1">
    <citation type="submission" date="2015-07" db="EMBL/GenBank/DDBJ databases">
        <title>Genome analysis of myxobacterium Chondromyces crocatus Cm c5 reveals a high potential for natural compound synthesis and the genetic basis for the loss of fruiting body formation.</title>
        <authorList>
            <person name="Zaburannyi N."/>
            <person name="Bunk B."/>
            <person name="Maier J."/>
            <person name="Overmann J."/>
            <person name="Mueller R."/>
        </authorList>
    </citation>
    <scope>NUCLEOTIDE SEQUENCE [LARGE SCALE GENOMIC DNA]</scope>
    <source>
        <strain evidence="24 25">Cm c5</strain>
    </source>
</reference>
<dbReference type="EMBL" id="CP012159">
    <property type="protein sequence ID" value="AKT39136.1"/>
    <property type="molecule type" value="Genomic_DNA"/>
</dbReference>
<feature type="binding site" evidence="19">
    <location>
        <position position="486"/>
    </location>
    <ligand>
        <name>phosphoenolpyruvate</name>
        <dbReference type="ChEBI" id="CHEBI:58702"/>
    </ligand>
</feature>
<dbReference type="InterPro" id="IPR024692">
    <property type="entry name" value="PTS_EI"/>
</dbReference>
<dbReference type="GO" id="GO:0005737">
    <property type="term" value="C:cytoplasm"/>
    <property type="evidence" value="ECO:0007669"/>
    <property type="project" value="UniProtKB-SubCell"/>
</dbReference>
<evidence type="ECO:0000256" key="19">
    <source>
        <dbReference type="PIRSR" id="PIRSR000732-2"/>
    </source>
</evidence>
<evidence type="ECO:0000313" key="25">
    <source>
        <dbReference type="Proteomes" id="UP000067626"/>
    </source>
</evidence>
<evidence type="ECO:0000259" key="21">
    <source>
        <dbReference type="Pfam" id="PF00391"/>
    </source>
</evidence>
<feature type="binding site" evidence="19">
    <location>
        <position position="317"/>
    </location>
    <ligand>
        <name>phosphoenolpyruvate</name>
        <dbReference type="ChEBI" id="CHEBI:58702"/>
    </ligand>
</feature>
<dbReference type="KEGG" id="ccro:CMC5_032830"/>
<evidence type="ECO:0000256" key="10">
    <source>
        <dbReference type="ARBA" id="ARBA00022597"/>
    </source>
</evidence>
<keyword evidence="13 17" id="KW-0479">Metal-binding</keyword>
<dbReference type="NCBIfam" id="TIGR01417">
    <property type="entry name" value="PTS_I_fam"/>
    <property type="match status" value="1"/>
</dbReference>
<gene>
    <name evidence="24" type="primary">ptsI</name>
    <name evidence="24" type="ORF">CMC5_032830</name>
</gene>
<keyword evidence="8 17" id="KW-0813">Transport</keyword>
<dbReference type="InterPro" id="IPR008731">
    <property type="entry name" value="PTS_EIN"/>
</dbReference>
<dbReference type="InterPro" id="IPR040442">
    <property type="entry name" value="Pyrv_kinase-like_dom_sf"/>
</dbReference>
<dbReference type="GO" id="GO:0016301">
    <property type="term" value="F:kinase activity"/>
    <property type="evidence" value="ECO:0007669"/>
    <property type="project" value="UniProtKB-KW"/>
</dbReference>
<dbReference type="Pfam" id="PF05524">
    <property type="entry name" value="PEP-utilisers_N"/>
    <property type="match status" value="1"/>
</dbReference>
<keyword evidence="11 17" id="KW-0808">Transferase</keyword>
<evidence type="ECO:0000259" key="23">
    <source>
        <dbReference type="Pfam" id="PF05524"/>
    </source>
</evidence>
<organism evidence="24 25">
    <name type="scientific">Chondromyces crocatus</name>
    <dbReference type="NCBI Taxonomy" id="52"/>
    <lineage>
        <taxon>Bacteria</taxon>
        <taxon>Pseudomonadati</taxon>
        <taxon>Myxococcota</taxon>
        <taxon>Polyangia</taxon>
        <taxon>Polyangiales</taxon>
        <taxon>Polyangiaceae</taxon>
        <taxon>Chondromyces</taxon>
    </lineage>
</organism>
<evidence type="ECO:0000313" key="24">
    <source>
        <dbReference type="EMBL" id="AKT39136.1"/>
    </source>
</evidence>
<evidence type="ECO:0000256" key="13">
    <source>
        <dbReference type="ARBA" id="ARBA00022723"/>
    </source>
</evidence>
<dbReference type="Proteomes" id="UP000067626">
    <property type="component" value="Chromosome"/>
</dbReference>
<evidence type="ECO:0000259" key="22">
    <source>
        <dbReference type="Pfam" id="PF02896"/>
    </source>
</evidence>
<evidence type="ECO:0000256" key="18">
    <source>
        <dbReference type="PIRSR" id="PIRSR000732-1"/>
    </source>
</evidence>
<dbReference type="GO" id="GO:0046872">
    <property type="term" value="F:metal ion binding"/>
    <property type="evidence" value="ECO:0007669"/>
    <property type="project" value="UniProtKB-KW"/>
</dbReference>
<dbReference type="PIRSF" id="PIRSF000732">
    <property type="entry name" value="PTS_enzyme_I"/>
    <property type="match status" value="1"/>
</dbReference>
<feature type="domain" description="Phosphotransferase system enzyme I N-terminal" evidence="23">
    <location>
        <begin position="26"/>
        <end position="146"/>
    </location>
</feature>
<dbReference type="STRING" id="52.CMC5_032830"/>
<comment type="function">
    <text evidence="3 17">General (non sugar-specific) component of the phosphoenolpyruvate-dependent sugar phosphotransferase system (sugar PTS). This major carbohydrate active-transport system catalyzes the phosphorylation of incoming sugar substrates concomitantly with their translocation across the cell membrane. Enzyme I transfers the phosphoryl group from phosphoenolpyruvate (PEP) to the phosphoryl carrier protein (HPr).</text>
</comment>
<evidence type="ECO:0000256" key="7">
    <source>
        <dbReference type="ARBA" id="ARBA00016544"/>
    </source>
</evidence>
<comment type="similarity">
    <text evidence="5 17">Belongs to the PEP-utilizing enzyme family.</text>
</comment>
<dbReference type="Pfam" id="PF00391">
    <property type="entry name" value="PEP-utilizers"/>
    <property type="match status" value="1"/>
</dbReference>
<dbReference type="PANTHER" id="PTHR46244:SF3">
    <property type="entry name" value="PHOSPHOENOLPYRUVATE-PROTEIN PHOSPHOTRANSFERASE"/>
    <property type="match status" value="1"/>
</dbReference>
<proteinExistence type="inferred from homology"/>
<keyword evidence="25" id="KW-1185">Reference proteome</keyword>
<comment type="subcellular location">
    <subcellularLocation>
        <location evidence="4 17">Cytoplasm</location>
    </subcellularLocation>
</comment>
<keyword evidence="15 17" id="KW-0460">Magnesium</keyword>
<evidence type="ECO:0000256" key="16">
    <source>
        <dbReference type="ARBA" id="ARBA00033235"/>
    </source>
</evidence>
<keyword evidence="12 17" id="KW-0598">Phosphotransferase system</keyword>
<evidence type="ECO:0000256" key="15">
    <source>
        <dbReference type="ARBA" id="ARBA00022842"/>
    </source>
</evidence>
<dbReference type="InterPro" id="IPR036618">
    <property type="entry name" value="PtsI_HPr-bd_sf"/>
</dbReference>
<feature type="domain" description="PEP-utilising enzyme mobile" evidence="21">
    <location>
        <begin position="175"/>
        <end position="246"/>
    </location>
</feature>
<dbReference type="InterPro" id="IPR015813">
    <property type="entry name" value="Pyrv/PenolPyrv_kinase-like_dom"/>
</dbReference>
<evidence type="ECO:0000256" key="8">
    <source>
        <dbReference type="ARBA" id="ARBA00022448"/>
    </source>
</evidence>
<keyword evidence="14 17" id="KW-0418">Kinase</keyword>
<feature type="binding site" evidence="20">
    <location>
        <position position="476"/>
    </location>
    <ligand>
        <name>Mg(2+)</name>
        <dbReference type="ChEBI" id="CHEBI:18420"/>
    </ligand>
</feature>
<dbReference type="InterPro" id="IPR050499">
    <property type="entry name" value="PEP-utilizing_PTS_enzyme"/>
</dbReference>
<keyword evidence="9 17" id="KW-0963">Cytoplasm</keyword>
<dbReference type="PATRIC" id="fig|52.7.peg.3608"/>
<dbReference type="OrthoDB" id="9765468at2"/>
<feature type="domain" description="PEP-utilising enzyme C-terminal" evidence="22">
    <location>
        <begin position="275"/>
        <end position="561"/>
    </location>
</feature>
<dbReference type="InterPro" id="IPR000121">
    <property type="entry name" value="PEP_util_C"/>
</dbReference>
<dbReference type="InterPro" id="IPR006318">
    <property type="entry name" value="PTS_EI-like"/>
</dbReference>
<sequence length="602" mass="64947">MNGKRSTDAPPASQQVPVARANALVGIAGAPGVAIGTAIVLGTEKLAYPRRHIEQEEVGAEIARFEDAVARAQRELCDVAKQVEGRRVEASILEAYLLMFGDEALAEAVKVQITEDRRSAEWAVAAVCETFAARLASVNDPYLRERSHDIEFVGERLLRAFDSVPSPRTIPRINGPSILIAHDLSPADTASLVDQPVIGFITEVGTRTSHTSIMARALEIPAVVGVSDATQRIATGDVVVVDGLRGMVLIHPDTEELKASHARADRHLAHARGLSEARDRAAVTTDGLQVQLWANVELPAEALLARDQGADGIGLYRTEFLYIDRASPPTEEQQFEIFRTVVKAMAPKPVTLRTFDIGGDKFVSTFQLPPEMNPMLGLRAVRLALSRPEVFLEHLRAMVRASAYGDVRIMIPMVAGLNELRQVKTLLQRAHEEVRARGLPCADEIPLGVMIEVPAAAVLVDHFAREAAFLSLGTNDLIQYALAVDRSSRSLAYLASPFDPSILRLIVNVIRAGQEFRRPVCICGAMASDPLAAVLLCGLGMRDFSMEAAAIPEIKEAIRRISLAEAEQVAAEALACATAEEVEACVAGAFAPLLCDLLAGEP</sequence>
<evidence type="ECO:0000256" key="17">
    <source>
        <dbReference type="PIRNR" id="PIRNR000732"/>
    </source>
</evidence>
<dbReference type="EC" id="2.7.3.9" evidence="6 17"/>
<feature type="binding site" evidence="19">
    <location>
        <position position="353"/>
    </location>
    <ligand>
        <name>phosphoenolpyruvate</name>
        <dbReference type="ChEBI" id="CHEBI:58702"/>
    </ligand>
</feature>
<comment type="cofactor">
    <cofactor evidence="2 17 20">
        <name>Mg(2+)</name>
        <dbReference type="ChEBI" id="CHEBI:18420"/>
    </cofactor>
</comment>
<dbReference type="InterPro" id="IPR036637">
    <property type="entry name" value="Phosphohistidine_dom_sf"/>
</dbReference>
<evidence type="ECO:0000256" key="6">
    <source>
        <dbReference type="ARBA" id="ARBA00012232"/>
    </source>
</evidence>